<dbReference type="RefSeq" id="WP_238726314.1">
    <property type="nucleotide sequence ID" value="NZ_JAHQCX010000002.1"/>
</dbReference>
<feature type="transmembrane region" description="Helical" evidence="5">
    <location>
        <begin position="146"/>
        <end position="168"/>
    </location>
</feature>
<dbReference type="InterPro" id="IPR002797">
    <property type="entry name" value="Polysacc_synth"/>
</dbReference>
<keyword evidence="3 5" id="KW-1133">Transmembrane helix</keyword>
<reference evidence="6 7" key="1">
    <citation type="submission" date="2021-06" db="EMBL/GenBank/DDBJ databases">
        <title>Description of novel taxa of the family Lachnospiraceae.</title>
        <authorList>
            <person name="Chaplin A.V."/>
            <person name="Sokolova S.R."/>
            <person name="Pikina A.P."/>
            <person name="Korzhanova M."/>
            <person name="Belova V."/>
            <person name="Korostin D."/>
            <person name="Efimov B.A."/>
        </authorList>
    </citation>
    <scope>NUCLEOTIDE SEQUENCE [LARGE SCALE GENOMIC DNA]</scope>
    <source>
        <strain evidence="6 7">ASD4241</strain>
    </source>
</reference>
<dbReference type="PANTHER" id="PTHR43424">
    <property type="entry name" value="LOCUS PUTATIVE PROTEIN 1-RELATED"/>
    <property type="match status" value="1"/>
</dbReference>
<feature type="transmembrane region" description="Helical" evidence="5">
    <location>
        <begin position="214"/>
        <end position="231"/>
    </location>
</feature>
<comment type="subcellular location">
    <subcellularLocation>
        <location evidence="1">Membrane</location>
        <topology evidence="1">Multi-pass membrane protein</topology>
    </subcellularLocation>
</comment>
<feature type="transmembrane region" description="Helical" evidence="5">
    <location>
        <begin position="332"/>
        <end position="350"/>
    </location>
</feature>
<dbReference type="InterPro" id="IPR052556">
    <property type="entry name" value="PolySynth_Transporter"/>
</dbReference>
<organism evidence="6 7">
    <name type="scientific">Diplocloster modestus</name>
    <dbReference type="NCBI Taxonomy" id="2850322"/>
    <lineage>
        <taxon>Bacteria</taxon>
        <taxon>Bacillati</taxon>
        <taxon>Bacillota</taxon>
        <taxon>Clostridia</taxon>
        <taxon>Lachnospirales</taxon>
        <taxon>Lachnospiraceae</taxon>
        <taxon>Diplocloster</taxon>
    </lineage>
</organism>
<feature type="transmembrane region" description="Helical" evidence="5">
    <location>
        <begin position="53"/>
        <end position="70"/>
    </location>
</feature>
<dbReference type="CDD" id="cd13128">
    <property type="entry name" value="MATE_Wzx_like"/>
    <property type="match status" value="1"/>
</dbReference>
<feature type="transmembrane region" description="Helical" evidence="5">
    <location>
        <begin position="174"/>
        <end position="194"/>
    </location>
</feature>
<feature type="transmembrane region" description="Helical" evidence="5">
    <location>
        <begin position="442"/>
        <end position="463"/>
    </location>
</feature>
<proteinExistence type="predicted"/>
<sequence>MEKIENPKSIKFNMLLNSIKSLMGVIFPLITFPYIARVLGVDNIGRYNFANSVISYFVLLAGLGISTYGIRSGAEIRNDPHRMNRFVNQLFTINIYSTILSYMLLAICIVIVNKFHGYTWLFIILSGQILFKTLGIEWLYSIFEDYAYITVRSIAFQLISLVLMFIFVRSSNDVNIYAGITVLSAVGSNILNFVHAKKYVRIRLTNDLQIKNHLRPILIFFATAVTVVIYVNSDTTILGLLCSDETVGIYSVSVNVYKALKTVLSAIIVVSIPRMSMLWGNGRRMEFALLGKEIYQTFLTLVFPAIMGVIILSKEIVYIISGPGYEEAQWSLIILSVSLMFCLGAGFWSQGVLIPQGNESKVFKITVISAVVNIILNFILIPFWNEKAAALTTLIAEALVFFYCREKGKNNIKRDGTALLLTKVLVGCVPMYFIYILCSSLFHHWLIKTLFVIISCLIEYILVETLLKNMVIVSYRDRIRSKISKQGKDLT</sequence>
<dbReference type="EMBL" id="JAHQCX010000002">
    <property type="protein sequence ID" value="MBU9725203.1"/>
    <property type="molecule type" value="Genomic_DNA"/>
</dbReference>
<feature type="transmembrane region" description="Helical" evidence="5">
    <location>
        <begin position="298"/>
        <end position="320"/>
    </location>
</feature>
<feature type="transmembrane region" description="Helical" evidence="5">
    <location>
        <begin position="362"/>
        <end position="381"/>
    </location>
</feature>
<name>A0ABS6K3V5_9FIRM</name>
<evidence type="ECO:0000256" key="4">
    <source>
        <dbReference type="ARBA" id="ARBA00023136"/>
    </source>
</evidence>
<keyword evidence="2 5" id="KW-0812">Transmembrane</keyword>
<comment type="caution">
    <text evidence="6">The sequence shown here is derived from an EMBL/GenBank/DDBJ whole genome shotgun (WGS) entry which is preliminary data.</text>
</comment>
<keyword evidence="7" id="KW-1185">Reference proteome</keyword>
<accession>A0ABS6K3V5</accession>
<evidence type="ECO:0000256" key="2">
    <source>
        <dbReference type="ARBA" id="ARBA00022692"/>
    </source>
</evidence>
<protein>
    <submittedName>
        <fullName evidence="6">Flippase</fullName>
    </submittedName>
</protein>
<keyword evidence="4 5" id="KW-0472">Membrane</keyword>
<evidence type="ECO:0000256" key="1">
    <source>
        <dbReference type="ARBA" id="ARBA00004141"/>
    </source>
</evidence>
<evidence type="ECO:0000256" key="5">
    <source>
        <dbReference type="SAM" id="Phobius"/>
    </source>
</evidence>
<feature type="transmembrane region" description="Helical" evidence="5">
    <location>
        <begin position="387"/>
        <end position="404"/>
    </location>
</feature>
<evidence type="ECO:0000256" key="3">
    <source>
        <dbReference type="ARBA" id="ARBA00022989"/>
    </source>
</evidence>
<feature type="transmembrane region" description="Helical" evidence="5">
    <location>
        <begin position="91"/>
        <end position="112"/>
    </location>
</feature>
<feature type="transmembrane region" description="Helical" evidence="5">
    <location>
        <begin position="259"/>
        <end position="277"/>
    </location>
</feature>
<feature type="transmembrane region" description="Helical" evidence="5">
    <location>
        <begin position="21"/>
        <end position="41"/>
    </location>
</feature>
<gene>
    <name evidence="6" type="ORF">KTH90_04160</name>
</gene>
<evidence type="ECO:0000313" key="7">
    <source>
        <dbReference type="Proteomes" id="UP001314681"/>
    </source>
</evidence>
<feature type="transmembrane region" description="Helical" evidence="5">
    <location>
        <begin position="416"/>
        <end position="436"/>
    </location>
</feature>
<evidence type="ECO:0000313" key="6">
    <source>
        <dbReference type="EMBL" id="MBU9725203.1"/>
    </source>
</evidence>
<dbReference type="Pfam" id="PF01943">
    <property type="entry name" value="Polysacc_synt"/>
    <property type="match status" value="1"/>
</dbReference>
<dbReference type="Proteomes" id="UP001314681">
    <property type="component" value="Unassembled WGS sequence"/>
</dbReference>
<feature type="transmembrane region" description="Helical" evidence="5">
    <location>
        <begin position="118"/>
        <end position="139"/>
    </location>
</feature>
<dbReference type="PANTHER" id="PTHR43424:SF1">
    <property type="entry name" value="LOCUS PUTATIVE PROTEIN 1-RELATED"/>
    <property type="match status" value="1"/>
</dbReference>